<proteinExistence type="predicted"/>
<organism evidence="1">
    <name type="scientific">Schistosoma curassoni</name>
    <dbReference type="NCBI Taxonomy" id="6186"/>
    <lineage>
        <taxon>Eukaryota</taxon>
        <taxon>Metazoa</taxon>
        <taxon>Spiralia</taxon>
        <taxon>Lophotrochozoa</taxon>
        <taxon>Platyhelminthes</taxon>
        <taxon>Trematoda</taxon>
        <taxon>Digenea</taxon>
        <taxon>Strigeidida</taxon>
        <taxon>Schistosomatoidea</taxon>
        <taxon>Schistosomatidae</taxon>
        <taxon>Schistosoma</taxon>
    </lineage>
</organism>
<dbReference type="AlphaFoldDB" id="A0A183JQM1"/>
<evidence type="ECO:0000313" key="1">
    <source>
        <dbReference type="WBParaSite" id="SCUD_0000501001-mRNA-1"/>
    </source>
</evidence>
<reference evidence="1" key="1">
    <citation type="submission" date="2016-06" db="UniProtKB">
        <authorList>
            <consortium name="WormBaseParasite"/>
        </authorList>
    </citation>
    <scope>IDENTIFICATION</scope>
</reference>
<accession>A0A183JQM1</accession>
<dbReference type="WBParaSite" id="SCUD_0000501001-mRNA-1">
    <property type="protein sequence ID" value="SCUD_0000501001-mRNA-1"/>
    <property type="gene ID" value="SCUD_0000501001"/>
</dbReference>
<name>A0A183JQM1_9TREM</name>
<sequence length="81" mass="8950">IKRFLLISCFGLQSASFKSCLSLSSSNFFSSTTPTVLFDRIGGENRFLFAFALSPKLNKLPKPEEGHSFERITPASVVSVF</sequence>
<protein>
    <submittedName>
        <fullName evidence="1">Secreted protein</fullName>
    </submittedName>
</protein>